<gene>
    <name evidence="2" type="ORF">BP5796_01859</name>
</gene>
<protein>
    <recommendedName>
        <fullName evidence="4">CCHC-type domain-containing protein</fullName>
    </recommendedName>
</protein>
<accession>A0A3D8T1L8</accession>
<keyword evidence="3" id="KW-1185">Reference proteome</keyword>
<dbReference type="Proteomes" id="UP000256328">
    <property type="component" value="Unassembled WGS sequence"/>
</dbReference>
<dbReference type="AlphaFoldDB" id="A0A3D8T1L8"/>
<feature type="compositionally biased region" description="Basic residues" evidence="1">
    <location>
        <begin position="21"/>
        <end position="30"/>
    </location>
</feature>
<dbReference type="OrthoDB" id="3531436at2759"/>
<name>A0A3D8T1L8_9HELO</name>
<dbReference type="EMBL" id="PDLN01000002">
    <property type="protein sequence ID" value="RDW92465.1"/>
    <property type="molecule type" value="Genomic_DNA"/>
</dbReference>
<organism evidence="2 3">
    <name type="scientific">Coleophoma crateriformis</name>
    <dbReference type="NCBI Taxonomy" id="565419"/>
    <lineage>
        <taxon>Eukaryota</taxon>
        <taxon>Fungi</taxon>
        <taxon>Dikarya</taxon>
        <taxon>Ascomycota</taxon>
        <taxon>Pezizomycotina</taxon>
        <taxon>Leotiomycetes</taxon>
        <taxon>Helotiales</taxon>
        <taxon>Dermateaceae</taxon>
        <taxon>Coleophoma</taxon>
    </lineage>
</organism>
<evidence type="ECO:0000313" key="3">
    <source>
        <dbReference type="Proteomes" id="UP000256328"/>
    </source>
</evidence>
<reference evidence="2 3" key="1">
    <citation type="journal article" date="2018" name="IMA Fungus">
        <title>IMA Genome-F 9: Draft genome sequence of Annulohypoxylon stygium, Aspergillus mulundensis, Berkeleyomyces basicola (syn. Thielaviopsis basicola), Ceratocystis smalleyi, two Cercospora beticola strains, Coleophoma cylindrospora, Fusarium fracticaudum, Phialophora cf. hyalina, and Morchella septimelata.</title>
        <authorList>
            <person name="Wingfield B.D."/>
            <person name="Bills G.F."/>
            <person name="Dong Y."/>
            <person name="Huang W."/>
            <person name="Nel W.J."/>
            <person name="Swalarsk-Parry B.S."/>
            <person name="Vaghefi N."/>
            <person name="Wilken P.M."/>
            <person name="An Z."/>
            <person name="de Beer Z.W."/>
            <person name="De Vos L."/>
            <person name="Chen L."/>
            <person name="Duong T.A."/>
            <person name="Gao Y."/>
            <person name="Hammerbacher A."/>
            <person name="Kikkert J.R."/>
            <person name="Li Y."/>
            <person name="Li H."/>
            <person name="Li K."/>
            <person name="Li Q."/>
            <person name="Liu X."/>
            <person name="Ma X."/>
            <person name="Naidoo K."/>
            <person name="Pethybridge S.J."/>
            <person name="Sun J."/>
            <person name="Steenkamp E.T."/>
            <person name="van der Nest M.A."/>
            <person name="van Wyk S."/>
            <person name="Wingfield M.J."/>
            <person name="Xiong C."/>
            <person name="Yue Q."/>
            <person name="Zhang X."/>
        </authorList>
    </citation>
    <scope>NUCLEOTIDE SEQUENCE [LARGE SCALE GENOMIC DNA]</scope>
    <source>
        <strain evidence="2 3">BP5796</strain>
    </source>
</reference>
<comment type="caution">
    <text evidence="2">The sequence shown here is derived from an EMBL/GenBank/DDBJ whole genome shotgun (WGS) entry which is preliminary data.</text>
</comment>
<evidence type="ECO:0000256" key="1">
    <source>
        <dbReference type="SAM" id="MobiDB-lite"/>
    </source>
</evidence>
<proteinExistence type="predicted"/>
<evidence type="ECO:0008006" key="4">
    <source>
        <dbReference type="Google" id="ProtNLM"/>
    </source>
</evidence>
<feature type="region of interest" description="Disordered" evidence="1">
    <location>
        <begin position="1"/>
        <end position="32"/>
    </location>
</feature>
<evidence type="ECO:0000313" key="2">
    <source>
        <dbReference type="EMBL" id="RDW92465.1"/>
    </source>
</evidence>
<sequence>MEEDNKNLGTDGPDTRVASKAQKKEHKKLSARISKLENKLKLKGNEITALKKEIKHNCNEITRLEDLHEKSKLSARELEYENHDLKGELFRAYKTIKALKETRLNIRSNFSRLSQKPHEEYDSCSGRNLKQSHYHASTDLDAPRPVKEELASIIHEHPLKKDRVVCYNCGKEDDHYFMDCMVDCGHCGADGHKTIYCPTIDISEEKLKRKAEVEEVDGGKKKRRMGLR</sequence>